<dbReference type="EMBL" id="MU005617">
    <property type="protein sequence ID" value="KAF2677886.1"/>
    <property type="molecule type" value="Genomic_DNA"/>
</dbReference>
<keyword evidence="2" id="KW-1133">Transmembrane helix</keyword>
<accession>A0A6G1II29</accession>
<protein>
    <submittedName>
        <fullName evidence="3">Uncharacterized protein</fullName>
    </submittedName>
</protein>
<feature type="compositionally biased region" description="Low complexity" evidence="1">
    <location>
        <begin position="265"/>
        <end position="278"/>
    </location>
</feature>
<keyword evidence="2" id="KW-0472">Membrane</keyword>
<feature type="compositionally biased region" description="Polar residues" evidence="1">
    <location>
        <begin position="557"/>
        <end position="568"/>
    </location>
</feature>
<dbReference type="Proteomes" id="UP000799291">
    <property type="component" value="Unassembled WGS sequence"/>
</dbReference>
<feature type="region of interest" description="Disordered" evidence="1">
    <location>
        <begin position="216"/>
        <end position="235"/>
    </location>
</feature>
<name>A0A6G1II29_9PLEO</name>
<feature type="compositionally biased region" description="Basic and acidic residues" evidence="1">
    <location>
        <begin position="418"/>
        <end position="436"/>
    </location>
</feature>
<evidence type="ECO:0000256" key="1">
    <source>
        <dbReference type="SAM" id="MobiDB-lite"/>
    </source>
</evidence>
<gene>
    <name evidence="3" type="ORF">K458DRAFT_436279</name>
</gene>
<feature type="region of interest" description="Disordered" evidence="1">
    <location>
        <begin position="56"/>
        <end position="133"/>
    </location>
</feature>
<feature type="compositionally biased region" description="Polar residues" evidence="1">
    <location>
        <begin position="481"/>
        <end position="492"/>
    </location>
</feature>
<evidence type="ECO:0000256" key="2">
    <source>
        <dbReference type="SAM" id="Phobius"/>
    </source>
</evidence>
<feature type="compositionally biased region" description="Basic and acidic residues" evidence="1">
    <location>
        <begin position="599"/>
        <end position="616"/>
    </location>
</feature>
<feature type="compositionally biased region" description="Basic and acidic residues" evidence="1">
    <location>
        <begin position="396"/>
        <end position="409"/>
    </location>
</feature>
<dbReference type="OrthoDB" id="3798784at2759"/>
<feature type="transmembrane region" description="Helical" evidence="2">
    <location>
        <begin position="6"/>
        <end position="25"/>
    </location>
</feature>
<feature type="compositionally biased region" description="Basic and acidic residues" evidence="1">
    <location>
        <begin position="529"/>
        <end position="538"/>
    </location>
</feature>
<proteinExistence type="predicted"/>
<feature type="region of interest" description="Disordered" evidence="1">
    <location>
        <begin position="259"/>
        <end position="280"/>
    </location>
</feature>
<dbReference type="AlphaFoldDB" id="A0A6G1II29"/>
<feature type="compositionally biased region" description="Basic and acidic residues" evidence="1">
    <location>
        <begin position="103"/>
        <end position="112"/>
    </location>
</feature>
<sequence>MPNKNLIIAIVFAALFGAAILWLAIYHLHRFLHRKCHELGHWFHILLSHAHHAPEPEDYGHERAGHTLSSSAKSPSRRRSRGDTTSSKTRRRRRSPRGSPRGSPREEMRQRGEAWGVEMEEQRPTLTRGFPGAEYQPERCEWEGQDELVSEPSMSDAGPLMMPEAMRAAPLQMTPGAMRAAPPPMAPPLPSPLPTGIPPQLVFEPVYEQPYVEEYEPEESQHDTETITTLPPTPVPGKMDFIHICDEYPPMVLEALRQQETPANSSSESVPSSDSFGSTQQIPRACIPRASPRAAFQFSQYPYLQTRLCNTAPTSYPRQWMDKFSRREPEPPRYAPYMRAGGRRKLRDADRRRLAPIFELPKPPMGERWSRQQAARCRPEREQPELRSYGARRRPGSRELGRQKEDRGEVQGPGTQRPVDESHEKEQGAAPHEPEIPRQQPPPPPPPPPQPAQGGVVNIDTPAPPPLQWDALMRRTPRPYASSSGQGTQPPATETVPEAQAIEVVEEPGGEPERQPILLGMAPPTTDEAPAREPEPKPELGLSVPCPRQGSVPEHPISQSTFISSLHMSESVRGEGSEQRSPHSGEDARKRGGISGMVGEDRDRNAEAVVRGRESDILSSLNWETDRG</sequence>
<keyword evidence="2" id="KW-0812">Transmembrane</keyword>
<feature type="compositionally biased region" description="Basic and acidic residues" evidence="1">
    <location>
        <begin position="320"/>
        <end position="331"/>
    </location>
</feature>
<feature type="region of interest" description="Disordered" evidence="1">
    <location>
        <begin position="320"/>
        <end position="628"/>
    </location>
</feature>
<feature type="compositionally biased region" description="Polar residues" evidence="1">
    <location>
        <begin position="617"/>
        <end position="628"/>
    </location>
</feature>
<feature type="compositionally biased region" description="Basic and acidic residues" evidence="1">
    <location>
        <begin position="570"/>
        <end position="590"/>
    </location>
</feature>
<feature type="compositionally biased region" description="Basic and acidic residues" evidence="1">
    <location>
        <begin position="56"/>
        <end position="65"/>
    </location>
</feature>
<feature type="compositionally biased region" description="Pro residues" evidence="1">
    <location>
        <begin position="439"/>
        <end position="451"/>
    </location>
</feature>
<reference evidence="3" key="1">
    <citation type="journal article" date="2020" name="Stud. Mycol.">
        <title>101 Dothideomycetes genomes: a test case for predicting lifestyles and emergence of pathogens.</title>
        <authorList>
            <person name="Haridas S."/>
            <person name="Albert R."/>
            <person name="Binder M."/>
            <person name="Bloem J."/>
            <person name="Labutti K."/>
            <person name="Salamov A."/>
            <person name="Andreopoulos B."/>
            <person name="Baker S."/>
            <person name="Barry K."/>
            <person name="Bills G."/>
            <person name="Bluhm B."/>
            <person name="Cannon C."/>
            <person name="Castanera R."/>
            <person name="Culley D."/>
            <person name="Daum C."/>
            <person name="Ezra D."/>
            <person name="Gonzalez J."/>
            <person name="Henrissat B."/>
            <person name="Kuo A."/>
            <person name="Liang C."/>
            <person name="Lipzen A."/>
            <person name="Lutzoni F."/>
            <person name="Magnuson J."/>
            <person name="Mondo S."/>
            <person name="Nolan M."/>
            <person name="Ohm R."/>
            <person name="Pangilinan J."/>
            <person name="Park H.-J."/>
            <person name="Ramirez L."/>
            <person name="Alfaro M."/>
            <person name="Sun H."/>
            <person name="Tritt A."/>
            <person name="Yoshinaga Y."/>
            <person name="Zwiers L.-H."/>
            <person name="Turgeon B."/>
            <person name="Goodwin S."/>
            <person name="Spatafora J."/>
            <person name="Crous P."/>
            <person name="Grigoriev I."/>
        </authorList>
    </citation>
    <scope>NUCLEOTIDE SEQUENCE</scope>
    <source>
        <strain evidence="3">CBS 122367</strain>
    </source>
</reference>
<evidence type="ECO:0000313" key="4">
    <source>
        <dbReference type="Proteomes" id="UP000799291"/>
    </source>
</evidence>
<evidence type="ECO:0000313" key="3">
    <source>
        <dbReference type="EMBL" id="KAF2677886.1"/>
    </source>
</evidence>
<organism evidence="3 4">
    <name type="scientific">Lentithecium fluviatile CBS 122367</name>
    <dbReference type="NCBI Taxonomy" id="1168545"/>
    <lineage>
        <taxon>Eukaryota</taxon>
        <taxon>Fungi</taxon>
        <taxon>Dikarya</taxon>
        <taxon>Ascomycota</taxon>
        <taxon>Pezizomycotina</taxon>
        <taxon>Dothideomycetes</taxon>
        <taxon>Pleosporomycetidae</taxon>
        <taxon>Pleosporales</taxon>
        <taxon>Massarineae</taxon>
        <taxon>Lentitheciaceae</taxon>
        <taxon>Lentithecium</taxon>
    </lineage>
</organism>
<keyword evidence="4" id="KW-1185">Reference proteome</keyword>